<dbReference type="AlphaFoldDB" id="A0A7J3JPG8"/>
<reference evidence="2" key="1">
    <citation type="journal article" date="2020" name="mSystems">
        <title>Genome- and Community-Level Interaction Insights into Carbon Utilization and Element Cycling Functions of Hydrothermarchaeota in Hydrothermal Sediment.</title>
        <authorList>
            <person name="Zhou Z."/>
            <person name="Liu Y."/>
            <person name="Xu W."/>
            <person name="Pan J."/>
            <person name="Luo Z.H."/>
            <person name="Li M."/>
        </authorList>
    </citation>
    <scope>NUCLEOTIDE SEQUENCE [LARGE SCALE GENOMIC DNA]</scope>
    <source>
        <strain evidence="1">SpSt-618</strain>
        <strain evidence="2">SpSt-657</strain>
    </source>
</reference>
<evidence type="ECO:0000313" key="1">
    <source>
        <dbReference type="EMBL" id="HGN36235.1"/>
    </source>
</evidence>
<dbReference type="EMBL" id="DTAI01000051">
    <property type="protein sequence ID" value="HGN36235.1"/>
    <property type="molecule type" value="Genomic_DNA"/>
</dbReference>
<proteinExistence type="predicted"/>
<organism evidence="2">
    <name type="scientific">Ignisphaera aggregans</name>
    <dbReference type="NCBI Taxonomy" id="334771"/>
    <lineage>
        <taxon>Archaea</taxon>
        <taxon>Thermoproteota</taxon>
        <taxon>Thermoprotei</taxon>
        <taxon>Desulfurococcales</taxon>
        <taxon>Desulfurococcaceae</taxon>
        <taxon>Ignisphaera</taxon>
    </lineage>
</organism>
<dbReference type="EMBL" id="DTBZ01000070">
    <property type="protein sequence ID" value="HGQ17932.1"/>
    <property type="molecule type" value="Genomic_DNA"/>
</dbReference>
<accession>A0A7J3JPG8</accession>
<sequence length="83" mass="9852">MDIHIQGNSRTTEKAAEPIDIDRRTVARYAMRHGLTLPKMLRKVSWRIMVQAMPREVARFIQNRFGELRISEARYEDLPNRSR</sequence>
<comment type="caution">
    <text evidence="2">The sequence shown here is derived from an EMBL/GenBank/DDBJ whole genome shotgun (WGS) entry which is preliminary data.</text>
</comment>
<name>A0A7J3JPG8_9CREN</name>
<protein>
    <submittedName>
        <fullName evidence="2">Uncharacterized protein</fullName>
    </submittedName>
</protein>
<gene>
    <name evidence="1" type="ORF">ENT87_01600</name>
    <name evidence="2" type="ORF">ENU30_02970</name>
</gene>
<evidence type="ECO:0000313" key="2">
    <source>
        <dbReference type="EMBL" id="HGQ17932.1"/>
    </source>
</evidence>